<evidence type="ECO:0000256" key="3">
    <source>
        <dbReference type="ARBA" id="ARBA00022723"/>
    </source>
</evidence>
<feature type="signal peptide" evidence="7">
    <location>
        <begin position="1"/>
        <end position="20"/>
    </location>
</feature>
<dbReference type="Gene3D" id="1.10.760.10">
    <property type="entry name" value="Cytochrome c-like domain"/>
    <property type="match status" value="1"/>
</dbReference>
<feature type="domain" description="Cytochrome c" evidence="8">
    <location>
        <begin position="34"/>
        <end position="137"/>
    </location>
</feature>
<dbReference type="PRINTS" id="PR00604">
    <property type="entry name" value="CYTCHRMECIAB"/>
</dbReference>
<evidence type="ECO:0000313" key="9">
    <source>
        <dbReference type="EMBL" id="MQX16602.1"/>
    </source>
</evidence>
<dbReference type="InterPro" id="IPR036909">
    <property type="entry name" value="Cyt_c-like_dom_sf"/>
</dbReference>
<dbReference type="GO" id="GO:0046872">
    <property type="term" value="F:metal ion binding"/>
    <property type="evidence" value="ECO:0007669"/>
    <property type="project" value="UniProtKB-KW"/>
</dbReference>
<sequence>MAFRPGTALTAAAVFGGVLAGPAAPALALDPAAGDPAAGKTVFRKCQACHAIGPDAKSKTGPLLTGVVDRPAGKIEGFSYSPAMTKAAEGGLTWTPDKIAEFVTNPKAFLPGTKMTFAGLRKDQERADLIAYLATFP</sequence>
<evidence type="ECO:0000313" key="10">
    <source>
        <dbReference type="Proteomes" id="UP000439983"/>
    </source>
</evidence>
<dbReference type="InterPro" id="IPR009056">
    <property type="entry name" value="Cyt_c-like_dom"/>
</dbReference>
<keyword evidence="5 6" id="KW-0408">Iron</keyword>
<dbReference type="AlphaFoldDB" id="A0A6N7LFP5"/>
<evidence type="ECO:0000259" key="8">
    <source>
        <dbReference type="PROSITE" id="PS51007"/>
    </source>
</evidence>
<dbReference type="OrthoDB" id="9805828at2"/>
<dbReference type="Pfam" id="PF00034">
    <property type="entry name" value="Cytochrom_C"/>
    <property type="match status" value="1"/>
</dbReference>
<organism evidence="9 10">
    <name type="scientific">Sinorhizobium terangae</name>
    <dbReference type="NCBI Taxonomy" id="110322"/>
    <lineage>
        <taxon>Bacteria</taxon>
        <taxon>Pseudomonadati</taxon>
        <taxon>Pseudomonadota</taxon>
        <taxon>Alphaproteobacteria</taxon>
        <taxon>Hyphomicrobiales</taxon>
        <taxon>Rhizobiaceae</taxon>
        <taxon>Sinorhizobium/Ensifer group</taxon>
        <taxon>Sinorhizobium</taxon>
    </lineage>
</organism>
<keyword evidence="7" id="KW-0732">Signal</keyword>
<dbReference type="GO" id="GO:0020037">
    <property type="term" value="F:heme binding"/>
    <property type="evidence" value="ECO:0007669"/>
    <property type="project" value="InterPro"/>
</dbReference>
<accession>A0A6N7LFP5</accession>
<keyword evidence="1" id="KW-0813">Transport</keyword>
<reference evidence="9 10" key="1">
    <citation type="journal article" date="2013" name="Genome Biol.">
        <title>Comparative genomics of the core and accessory genomes of 48 Sinorhizobium strains comprising five genospecies.</title>
        <authorList>
            <person name="Sugawara M."/>
            <person name="Epstein B."/>
            <person name="Badgley B.D."/>
            <person name="Unno T."/>
            <person name="Xu L."/>
            <person name="Reese J."/>
            <person name="Gyaneshwar P."/>
            <person name="Denny R."/>
            <person name="Mudge J."/>
            <person name="Bharti A.K."/>
            <person name="Farmer A.D."/>
            <person name="May G.D."/>
            <person name="Woodward J.E."/>
            <person name="Medigue C."/>
            <person name="Vallenet D."/>
            <person name="Lajus A."/>
            <person name="Rouy Z."/>
            <person name="Martinez-Vaz B."/>
            <person name="Tiffin P."/>
            <person name="Young N.D."/>
            <person name="Sadowsky M.J."/>
        </authorList>
    </citation>
    <scope>NUCLEOTIDE SEQUENCE [LARGE SCALE GENOMIC DNA]</scope>
    <source>
        <strain evidence="9 10">USDA4894</strain>
    </source>
</reference>
<evidence type="ECO:0000256" key="2">
    <source>
        <dbReference type="ARBA" id="ARBA00022617"/>
    </source>
</evidence>
<dbReference type="PANTHER" id="PTHR11961">
    <property type="entry name" value="CYTOCHROME C"/>
    <property type="match status" value="1"/>
</dbReference>
<comment type="caution">
    <text evidence="9">The sequence shown here is derived from an EMBL/GenBank/DDBJ whole genome shotgun (WGS) entry which is preliminary data.</text>
</comment>
<evidence type="ECO:0000256" key="6">
    <source>
        <dbReference type="PROSITE-ProRule" id="PRU00433"/>
    </source>
</evidence>
<dbReference type="PROSITE" id="PS51007">
    <property type="entry name" value="CYTC"/>
    <property type="match status" value="1"/>
</dbReference>
<dbReference type="Proteomes" id="UP000439983">
    <property type="component" value="Unassembled WGS sequence"/>
</dbReference>
<keyword evidence="3 6" id="KW-0479">Metal-binding</keyword>
<dbReference type="GO" id="GO:0009055">
    <property type="term" value="F:electron transfer activity"/>
    <property type="evidence" value="ECO:0007669"/>
    <property type="project" value="InterPro"/>
</dbReference>
<keyword evidence="2 6" id="KW-0349">Heme</keyword>
<dbReference type="SUPFAM" id="SSF46626">
    <property type="entry name" value="Cytochrome c"/>
    <property type="match status" value="1"/>
</dbReference>
<keyword evidence="10" id="KW-1185">Reference proteome</keyword>
<evidence type="ECO:0000256" key="5">
    <source>
        <dbReference type="ARBA" id="ARBA00023004"/>
    </source>
</evidence>
<protein>
    <submittedName>
        <fullName evidence="9">C-type cytochrome</fullName>
    </submittedName>
</protein>
<proteinExistence type="predicted"/>
<dbReference type="InterPro" id="IPR002327">
    <property type="entry name" value="Cyt_c_1A/1B"/>
</dbReference>
<name>A0A6N7LFP5_SINTE</name>
<evidence type="ECO:0000256" key="4">
    <source>
        <dbReference type="ARBA" id="ARBA00022982"/>
    </source>
</evidence>
<evidence type="ECO:0000256" key="1">
    <source>
        <dbReference type="ARBA" id="ARBA00022448"/>
    </source>
</evidence>
<feature type="chain" id="PRO_5027070931" evidence="7">
    <location>
        <begin position="21"/>
        <end position="137"/>
    </location>
</feature>
<evidence type="ECO:0000256" key="7">
    <source>
        <dbReference type="SAM" id="SignalP"/>
    </source>
</evidence>
<gene>
    <name evidence="9" type="ORF">GHK62_18025</name>
</gene>
<dbReference type="EMBL" id="WITC01000066">
    <property type="protein sequence ID" value="MQX16602.1"/>
    <property type="molecule type" value="Genomic_DNA"/>
</dbReference>
<dbReference type="RefSeq" id="WP_153440527.1">
    <property type="nucleotide sequence ID" value="NZ_JACIGA010000008.1"/>
</dbReference>
<keyword evidence="4" id="KW-0249">Electron transport</keyword>